<evidence type="ECO:0000313" key="1">
    <source>
        <dbReference type="EMBL" id="MPC12205.1"/>
    </source>
</evidence>
<proteinExistence type="predicted"/>
<reference evidence="1 2" key="1">
    <citation type="submission" date="2019-05" db="EMBL/GenBank/DDBJ databases">
        <title>Another draft genome of Portunus trituberculatus and its Hox gene families provides insights of decapod evolution.</title>
        <authorList>
            <person name="Jeong J.-H."/>
            <person name="Song I."/>
            <person name="Kim S."/>
            <person name="Choi T."/>
            <person name="Kim D."/>
            <person name="Ryu S."/>
            <person name="Kim W."/>
        </authorList>
    </citation>
    <scope>NUCLEOTIDE SEQUENCE [LARGE SCALE GENOMIC DNA]</scope>
    <source>
        <tissue evidence="1">Muscle</tissue>
    </source>
</reference>
<gene>
    <name evidence="1" type="ORF">E2C01_004883</name>
</gene>
<organism evidence="1 2">
    <name type="scientific">Portunus trituberculatus</name>
    <name type="common">Swimming crab</name>
    <name type="synonym">Neptunus trituberculatus</name>
    <dbReference type="NCBI Taxonomy" id="210409"/>
    <lineage>
        <taxon>Eukaryota</taxon>
        <taxon>Metazoa</taxon>
        <taxon>Ecdysozoa</taxon>
        <taxon>Arthropoda</taxon>
        <taxon>Crustacea</taxon>
        <taxon>Multicrustacea</taxon>
        <taxon>Malacostraca</taxon>
        <taxon>Eumalacostraca</taxon>
        <taxon>Eucarida</taxon>
        <taxon>Decapoda</taxon>
        <taxon>Pleocyemata</taxon>
        <taxon>Brachyura</taxon>
        <taxon>Eubrachyura</taxon>
        <taxon>Portunoidea</taxon>
        <taxon>Portunidae</taxon>
        <taxon>Portuninae</taxon>
        <taxon>Portunus</taxon>
    </lineage>
</organism>
<dbReference type="Proteomes" id="UP000324222">
    <property type="component" value="Unassembled WGS sequence"/>
</dbReference>
<dbReference type="EMBL" id="VSRR010000203">
    <property type="protein sequence ID" value="MPC12205.1"/>
    <property type="molecule type" value="Genomic_DNA"/>
</dbReference>
<evidence type="ECO:0000313" key="2">
    <source>
        <dbReference type="Proteomes" id="UP000324222"/>
    </source>
</evidence>
<sequence length="70" mass="7703">MVDTLVESASNVEFHQKNMFAFNKSNMLIDDISSRPASAMLSVMSCSSSVGQRCCSVLNLLTNRPQDDTE</sequence>
<comment type="caution">
    <text evidence="1">The sequence shown here is derived from an EMBL/GenBank/DDBJ whole genome shotgun (WGS) entry which is preliminary data.</text>
</comment>
<name>A0A5B7CSJ0_PORTR</name>
<dbReference type="AlphaFoldDB" id="A0A5B7CSJ0"/>
<protein>
    <submittedName>
        <fullName evidence="1">Uncharacterized protein</fullName>
    </submittedName>
</protein>
<accession>A0A5B7CSJ0</accession>
<keyword evidence="2" id="KW-1185">Reference proteome</keyword>